<dbReference type="GO" id="GO:0005694">
    <property type="term" value="C:chromosome"/>
    <property type="evidence" value="ECO:0007669"/>
    <property type="project" value="TreeGrafter"/>
</dbReference>
<gene>
    <name evidence="9" type="ORF">PACLA_8A061401</name>
</gene>
<evidence type="ECO:0000313" key="10">
    <source>
        <dbReference type="Proteomes" id="UP001152795"/>
    </source>
</evidence>
<dbReference type="SUPFAM" id="SSF52540">
    <property type="entry name" value="P-loop containing nucleoside triphosphate hydrolases"/>
    <property type="match status" value="1"/>
</dbReference>
<protein>
    <recommendedName>
        <fullName evidence="6">DNA 3'-5' helicase</fullName>
        <ecNumber evidence="6">5.6.2.4</ecNumber>
    </recommendedName>
    <alternativeName>
        <fullName evidence="7">DNA 3'-5' helicase BLM</fullName>
    </alternativeName>
</protein>
<dbReference type="PANTHER" id="PTHR13710">
    <property type="entry name" value="DNA HELICASE RECQ FAMILY MEMBER"/>
    <property type="match status" value="1"/>
</dbReference>
<comment type="similarity">
    <text evidence="1">Belongs to the helicase family. RecQ subfamily.</text>
</comment>
<evidence type="ECO:0000259" key="8">
    <source>
        <dbReference type="PROSITE" id="PS51194"/>
    </source>
</evidence>
<evidence type="ECO:0000256" key="2">
    <source>
        <dbReference type="ARBA" id="ARBA00023125"/>
    </source>
</evidence>
<dbReference type="Pfam" id="PF00271">
    <property type="entry name" value="Helicase_C"/>
    <property type="match status" value="1"/>
</dbReference>
<dbReference type="OrthoDB" id="10261556at2759"/>
<accession>A0A6S7FUY5</accession>
<dbReference type="GO" id="GO:0009378">
    <property type="term" value="F:four-way junction helicase activity"/>
    <property type="evidence" value="ECO:0007669"/>
    <property type="project" value="TreeGrafter"/>
</dbReference>
<evidence type="ECO:0000256" key="4">
    <source>
        <dbReference type="ARBA" id="ARBA00023242"/>
    </source>
</evidence>
<dbReference type="EMBL" id="CACRXK020000084">
    <property type="protein sequence ID" value="CAB3978011.1"/>
    <property type="molecule type" value="Genomic_DNA"/>
</dbReference>
<dbReference type="SMART" id="SM00490">
    <property type="entry name" value="HELICc"/>
    <property type="match status" value="1"/>
</dbReference>
<dbReference type="EC" id="5.6.2.4" evidence="6"/>
<keyword evidence="10" id="KW-1185">Reference proteome</keyword>
<comment type="caution">
    <text evidence="9">The sequence shown here is derived from an EMBL/GenBank/DDBJ whole genome shotgun (WGS) entry which is preliminary data.</text>
</comment>
<evidence type="ECO:0000256" key="6">
    <source>
        <dbReference type="ARBA" id="ARBA00034808"/>
    </source>
</evidence>
<dbReference type="PROSITE" id="PS51194">
    <property type="entry name" value="HELICASE_CTER"/>
    <property type="match status" value="1"/>
</dbReference>
<dbReference type="Proteomes" id="UP001152795">
    <property type="component" value="Unassembled WGS sequence"/>
</dbReference>
<organism evidence="9 10">
    <name type="scientific">Paramuricea clavata</name>
    <name type="common">Red gorgonian</name>
    <name type="synonym">Violescent sea-whip</name>
    <dbReference type="NCBI Taxonomy" id="317549"/>
    <lineage>
        <taxon>Eukaryota</taxon>
        <taxon>Metazoa</taxon>
        <taxon>Cnidaria</taxon>
        <taxon>Anthozoa</taxon>
        <taxon>Octocorallia</taxon>
        <taxon>Malacalcyonacea</taxon>
        <taxon>Plexauridae</taxon>
        <taxon>Paramuricea</taxon>
    </lineage>
</organism>
<dbReference type="AlphaFoldDB" id="A0A6S7FUY5"/>
<keyword evidence="2" id="KW-0238">DNA-binding</keyword>
<keyword evidence="3" id="KW-0413">Isomerase</keyword>
<evidence type="ECO:0000256" key="1">
    <source>
        <dbReference type="ARBA" id="ARBA00005446"/>
    </source>
</evidence>
<dbReference type="GO" id="GO:0000724">
    <property type="term" value="P:double-strand break repair via homologous recombination"/>
    <property type="evidence" value="ECO:0007669"/>
    <property type="project" value="TreeGrafter"/>
</dbReference>
<dbReference type="Gene3D" id="3.40.50.300">
    <property type="entry name" value="P-loop containing nucleotide triphosphate hydrolases"/>
    <property type="match status" value="1"/>
</dbReference>
<sequence length="233" mass="26519">MTEIKEKLTRIRAVRGGNRGVTAKLINEAEGLLKEEILERDIILDMLLMKKPWEIKESPNKLNIAYAVEYLAQDADLRDYFGWLMHDLELKQDETTRTIIYCQTIKQCAMLYAIFRELLGKHIFVGNEEDPRNVLVEMLHSCTPVTNKENILQSFQLERGGTIRVLIATRAFGMGVDCKGVHNIIHIGPPKNIEAYMQETGRAGRDGSPSMAYILYKGILLNHVDSDIKLCAK</sequence>
<dbReference type="InterPro" id="IPR027417">
    <property type="entry name" value="P-loop_NTPase"/>
</dbReference>
<name>A0A6S7FUY5_PARCT</name>
<dbReference type="GO" id="GO:0005737">
    <property type="term" value="C:cytoplasm"/>
    <property type="evidence" value="ECO:0007669"/>
    <property type="project" value="TreeGrafter"/>
</dbReference>
<evidence type="ECO:0000256" key="3">
    <source>
        <dbReference type="ARBA" id="ARBA00023235"/>
    </source>
</evidence>
<dbReference type="PANTHER" id="PTHR13710:SF153">
    <property type="entry name" value="RECQ-LIKE DNA HELICASE BLM"/>
    <property type="match status" value="1"/>
</dbReference>
<dbReference type="GO" id="GO:0005634">
    <property type="term" value="C:nucleus"/>
    <property type="evidence" value="ECO:0007669"/>
    <property type="project" value="TreeGrafter"/>
</dbReference>
<comment type="catalytic activity">
    <reaction evidence="5">
        <text>Couples ATP hydrolysis with the unwinding of duplex DNA by translocating in the 3'-5' direction.</text>
        <dbReference type="EC" id="5.6.2.4"/>
    </reaction>
</comment>
<dbReference type="InterPro" id="IPR001650">
    <property type="entry name" value="Helicase_C-like"/>
</dbReference>
<evidence type="ECO:0000313" key="9">
    <source>
        <dbReference type="EMBL" id="CAB3978011.1"/>
    </source>
</evidence>
<evidence type="ECO:0000256" key="5">
    <source>
        <dbReference type="ARBA" id="ARBA00034617"/>
    </source>
</evidence>
<proteinExistence type="inferred from homology"/>
<reference evidence="9" key="1">
    <citation type="submission" date="2020-04" db="EMBL/GenBank/DDBJ databases">
        <authorList>
            <person name="Alioto T."/>
            <person name="Alioto T."/>
            <person name="Gomez Garrido J."/>
        </authorList>
    </citation>
    <scope>NUCLEOTIDE SEQUENCE</scope>
    <source>
        <strain evidence="9">A484AB</strain>
    </source>
</reference>
<keyword evidence="4" id="KW-0539">Nucleus</keyword>
<feature type="domain" description="Helicase C-terminal" evidence="8">
    <location>
        <begin position="76"/>
        <end position="233"/>
    </location>
</feature>
<dbReference type="GO" id="GO:0003677">
    <property type="term" value="F:DNA binding"/>
    <property type="evidence" value="ECO:0007669"/>
    <property type="project" value="UniProtKB-KW"/>
</dbReference>
<dbReference type="GO" id="GO:0043138">
    <property type="term" value="F:3'-5' DNA helicase activity"/>
    <property type="evidence" value="ECO:0007669"/>
    <property type="project" value="UniProtKB-EC"/>
</dbReference>
<evidence type="ECO:0000256" key="7">
    <source>
        <dbReference type="ARBA" id="ARBA00044542"/>
    </source>
</evidence>